<dbReference type="InterPro" id="IPR011990">
    <property type="entry name" value="TPR-like_helical_dom_sf"/>
</dbReference>
<reference evidence="7 8" key="1">
    <citation type="journal article" date="2012" name="J. Bacteriol.">
        <title>Genome Sequence of Strain IMCC14465, Isolated from the East Sea, Belonging to the PS1 Clade of Alphaproteobacteria.</title>
        <authorList>
            <person name="Yang S.J."/>
            <person name="Kang I."/>
            <person name="Cho J.C."/>
        </authorList>
    </citation>
    <scope>NUCLEOTIDE SEQUENCE [LARGE SCALE GENOMIC DNA]</scope>
    <source>
        <strain evidence="7 8">IMCC14465</strain>
    </source>
</reference>
<comment type="caution">
    <text evidence="7">The sequence shown here is derived from an EMBL/GenBank/DDBJ whole genome shotgun (WGS) entry which is preliminary data.</text>
</comment>
<evidence type="ECO:0000313" key="8">
    <source>
        <dbReference type="Proteomes" id="UP000004836"/>
    </source>
</evidence>
<evidence type="ECO:0000256" key="4">
    <source>
        <dbReference type="ARBA" id="ARBA00023136"/>
    </source>
</evidence>
<evidence type="ECO:0000256" key="5">
    <source>
        <dbReference type="SAM" id="Phobius"/>
    </source>
</evidence>
<name>J9DGG3_9PROT</name>
<feature type="transmembrane region" description="Helical" evidence="5">
    <location>
        <begin position="42"/>
        <end position="68"/>
    </location>
</feature>
<dbReference type="SUPFAM" id="SSF48452">
    <property type="entry name" value="TPR-like"/>
    <property type="match status" value="1"/>
</dbReference>
<proteinExistence type="predicted"/>
<sequence length="469" mass="50806">MRRPLFNILLLTLIGVIAIWLGDRPGDLVLRWPGYEVRTSVAAGIGITLVSLGVVLVLWRGYAWLINWPDRVKAMRRKQKQARGEAAMAGSLMFLAEGNVAEARKAASEAQHNLPDKALPLLLAAQAARMDGNPALAEKNYQALIALPAPTGLITLPAPTGGANNPKELGYRGLFSMALAEGKKDEARAYLEQTLTNSATKHKPVWALQGLFQIEAGDGNWQEALKLVDQLSVRGGIDKSDAKRLRAVLLVAEVQALSLQLGENENAQMRAHGLKLVQRAIVLVPDFIPALVLAAQLASANIAGSSARKITKRIEQLWKKNPHPDLVTAYLALQPAKSALQNLKLVQKLTAKNRTHVESRLALAGTAIKARRWSMARVALRDETETPTRRVCRLMADLEIGENEDTGLAREWMDRALTAAPDACWVGPTGAASSWQAVCPETGQIDAYKWGLPGQIMQSPASTATALIG</sequence>
<dbReference type="Proteomes" id="UP000004836">
    <property type="component" value="Unassembled WGS sequence"/>
</dbReference>
<dbReference type="GO" id="GO:0016020">
    <property type="term" value="C:membrane"/>
    <property type="evidence" value="ECO:0007669"/>
    <property type="project" value="UniProtKB-SubCell"/>
</dbReference>
<evidence type="ECO:0000256" key="1">
    <source>
        <dbReference type="ARBA" id="ARBA00004370"/>
    </source>
</evidence>
<keyword evidence="8" id="KW-1185">Reference proteome</keyword>
<keyword evidence="4 5" id="KW-0472">Membrane</keyword>
<dbReference type="AlphaFoldDB" id="J9DGG3"/>
<evidence type="ECO:0000256" key="3">
    <source>
        <dbReference type="ARBA" id="ARBA00022989"/>
    </source>
</evidence>
<dbReference type="OrthoDB" id="9798343at2"/>
<dbReference type="STRING" id="1220535.IMCC14465_10040"/>
<evidence type="ECO:0000313" key="7">
    <source>
        <dbReference type="EMBL" id="EJW21208.1"/>
    </source>
</evidence>
<keyword evidence="3 5" id="KW-1133">Transmembrane helix</keyword>
<dbReference type="InterPro" id="IPR010817">
    <property type="entry name" value="HemY_N"/>
</dbReference>
<accession>J9DGG3</accession>
<gene>
    <name evidence="7" type="ORF">IMCC14465_10040</name>
</gene>
<evidence type="ECO:0000259" key="6">
    <source>
        <dbReference type="Pfam" id="PF07219"/>
    </source>
</evidence>
<organism evidence="7 8">
    <name type="scientific">alpha proteobacterium IMCC14465</name>
    <dbReference type="NCBI Taxonomy" id="1220535"/>
    <lineage>
        <taxon>Bacteria</taxon>
        <taxon>Pseudomonadati</taxon>
        <taxon>Pseudomonadota</taxon>
        <taxon>Alphaproteobacteria</taxon>
        <taxon>PS1 clade</taxon>
    </lineage>
</organism>
<comment type="subcellular location">
    <subcellularLocation>
        <location evidence="1">Membrane</location>
    </subcellularLocation>
</comment>
<protein>
    <recommendedName>
        <fullName evidence="6">HemY N-terminal domain-containing protein</fullName>
    </recommendedName>
</protein>
<feature type="transmembrane region" description="Helical" evidence="5">
    <location>
        <begin position="5"/>
        <end position="22"/>
    </location>
</feature>
<keyword evidence="2 5" id="KW-0812">Transmembrane</keyword>
<dbReference type="Gene3D" id="1.25.40.10">
    <property type="entry name" value="Tetratricopeptide repeat domain"/>
    <property type="match status" value="1"/>
</dbReference>
<dbReference type="eggNOG" id="COG3898">
    <property type="taxonomic scope" value="Bacteria"/>
</dbReference>
<evidence type="ECO:0000256" key="2">
    <source>
        <dbReference type="ARBA" id="ARBA00022692"/>
    </source>
</evidence>
<feature type="domain" description="HemY N-terminal" evidence="6">
    <location>
        <begin position="26"/>
        <end position="132"/>
    </location>
</feature>
<dbReference type="Pfam" id="PF07219">
    <property type="entry name" value="HemY_N"/>
    <property type="match status" value="1"/>
</dbReference>
<dbReference type="EMBL" id="ALYF01000003">
    <property type="protein sequence ID" value="EJW21208.1"/>
    <property type="molecule type" value="Genomic_DNA"/>
</dbReference>